<dbReference type="Proteomes" id="UP000783686">
    <property type="component" value="Unassembled WGS sequence"/>
</dbReference>
<evidence type="ECO:0000259" key="13">
    <source>
        <dbReference type="Pfam" id="PF00870"/>
    </source>
</evidence>
<comment type="subcellular location">
    <subcellularLocation>
        <location evidence="2">Nucleus</location>
    </subcellularLocation>
</comment>
<dbReference type="Proteomes" id="UP000614601">
    <property type="component" value="Unassembled WGS sequence"/>
</dbReference>
<dbReference type="InterPro" id="IPR008967">
    <property type="entry name" value="p53-like_TF_DNA-bd_sf"/>
</dbReference>
<evidence type="ECO:0000256" key="4">
    <source>
        <dbReference type="ARBA" id="ARBA00022703"/>
    </source>
</evidence>
<keyword evidence="6" id="KW-0862">Zinc</keyword>
<evidence type="ECO:0000313" key="16">
    <source>
        <dbReference type="Proteomes" id="UP000614601"/>
    </source>
</evidence>
<comment type="similarity">
    <text evidence="3">Belongs to the p53 family.</text>
</comment>
<dbReference type="GO" id="GO:0000978">
    <property type="term" value="F:RNA polymerase II cis-regulatory region sequence-specific DNA binding"/>
    <property type="evidence" value="ECO:0007669"/>
    <property type="project" value="TreeGrafter"/>
</dbReference>
<keyword evidence="7" id="KW-0805">Transcription regulation</keyword>
<dbReference type="InterPro" id="IPR011615">
    <property type="entry name" value="p53_DNA-bd"/>
</dbReference>
<evidence type="ECO:0000256" key="5">
    <source>
        <dbReference type="ARBA" id="ARBA00022723"/>
    </source>
</evidence>
<keyword evidence="10" id="KW-0804">Transcription</keyword>
<dbReference type="InterPro" id="IPR012346">
    <property type="entry name" value="p53/RUNT-type_TF_DNA-bd_sf"/>
</dbReference>
<evidence type="ECO:0000256" key="7">
    <source>
        <dbReference type="ARBA" id="ARBA00023015"/>
    </source>
</evidence>
<comment type="cofactor">
    <cofactor evidence="1">
        <name>Zn(2+)</name>
        <dbReference type="ChEBI" id="CHEBI:29105"/>
    </cofactor>
</comment>
<organism evidence="15 16">
    <name type="scientific">Bursaphelenchus okinawaensis</name>
    <dbReference type="NCBI Taxonomy" id="465554"/>
    <lineage>
        <taxon>Eukaryota</taxon>
        <taxon>Metazoa</taxon>
        <taxon>Ecdysozoa</taxon>
        <taxon>Nematoda</taxon>
        <taxon>Chromadorea</taxon>
        <taxon>Rhabditida</taxon>
        <taxon>Tylenchina</taxon>
        <taxon>Tylenchomorpha</taxon>
        <taxon>Aphelenchoidea</taxon>
        <taxon>Aphelenchoididae</taxon>
        <taxon>Bursaphelenchus</taxon>
    </lineage>
</organism>
<dbReference type="EMBL" id="CAJFCW020000002">
    <property type="protein sequence ID" value="CAG9098803.1"/>
    <property type="molecule type" value="Genomic_DNA"/>
</dbReference>
<sequence>MDQNVFPNYYLMNSSLDPSLGSKVEKRPLRFEGPSSQEPPRRRSRDQDDMARELNGLDNNNISYAELQPVAVNYEESQVAWQPNGHNLQQYAAEYANEPGCNPDLFADYLLESNQNQKQFGPSSFDMNEFLRWSSQKSQGKAQELASQKLKTDENYKKAEKFDVYVLNDPERPNNDIYYDHENNTLYTRKLVKVKFQVGTYIPDFLSHKIRMTVLPSDLETFDGYPCKEHKVCQEYAFSTHGRVLERGKKVVLDILYPLASEEPHFDVTFSCNNSCFKSSKKLFDLIFELHDDHGTVYQKVAMKLKVCAVPVRDGQNGGKKAKENDVNEALQKISANPNLYFVPIYGDDIFRRFVQMMSDVEMGDRHKNQSLLHNTQIVQDTDIRVWLARFNQDIYTKVFTQNNIRTMKQLCWKFHKDPRLFANLKIPPNCALAMTKSFNNWLYTTLQEDPGFMMEYMERTTIKPSQ</sequence>
<evidence type="ECO:0000259" key="14">
    <source>
        <dbReference type="Pfam" id="PF21907"/>
    </source>
</evidence>
<dbReference type="GO" id="GO:0046872">
    <property type="term" value="F:metal ion binding"/>
    <property type="evidence" value="ECO:0007669"/>
    <property type="project" value="UniProtKB-KW"/>
</dbReference>
<gene>
    <name evidence="15" type="ORF">BOKJ2_LOCUS4843</name>
</gene>
<reference evidence="15" key="1">
    <citation type="submission" date="2020-09" db="EMBL/GenBank/DDBJ databases">
        <authorList>
            <person name="Kikuchi T."/>
        </authorList>
    </citation>
    <scope>NUCLEOTIDE SEQUENCE</scope>
    <source>
        <strain evidence="15">SH1</strain>
    </source>
</reference>
<accession>A0A811KB84</accession>
<comment type="caution">
    <text evidence="15">The sequence shown here is derived from an EMBL/GenBank/DDBJ whole genome shotgun (WGS) entry which is preliminary data.</text>
</comment>
<dbReference type="PANTHER" id="PTHR11447">
    <property type="entry name" value="CELLULAR TUMOR ANTIGEN P53"/>
    <property type="match status" value="1"/>
</dbReference>
<evidence type="ECO:0000256" key="9">
    <source>
        <dbReference type="ARBA" id="ARBA00023159"/>
    </source>
</evidence>
<dbReference type="PANTHER" id="PTHR11447:SF16">
    <property type="entry name" value="P53 PROTEIN LONG FORM VARIANT 1"/>
    <property type="match status" value="1"/>
</dbReference>
<dbReference type="AlphaFoldDB" id="A0A811KB84"/>
<evidence type="ECO:0000256" key="6">
    <source>
        <dbReference type="ARBA" id="ARBA00022833"/>
    </source>
</evidence>
<dbReference type="GO" id="GO:0005634">
    <property type="term" value="C:nucleus"/>
    <property type="evidence" value="ECO:0007669"/>
    <property type="project" value="UniProtKB-SubCell"/>
</dbReference>
<feature type="region of interest" description="Disordered" evidence="12">
    <location>
        <begin position="17"/>
        <end position="47"/>
    </location>
</feature>
<dbReference type="GO" id="GO:0006915">
    <property type="term" value="P:apoptotic process"/>
    <property type="evidence" value="ECO:0007669"/>
    <property type="project" value="UniProtKB-KW"/>
</dbReference>
<dbReference type="InterPro" id="IPR054106">
    <property type="entry name" value="CEP-1_C"/>
</dbReference>
<dbReference type="GO" id="GO:0000981">
    <property type="term" value="F:DNA-binding transcription factor activity, RNA polymerase II-specific"/>
    <property type="evidence" value="ECO:0007669"/>
    <property type="project" value="TreeGrafter"/>
</dbReference>
<keyword evidence="4" id="KW-0053">Apoptosis</keyword>
<keyword evidence="16" id="KW-1185">Reference proteome</keyword>
<keyword evidence="11" id="KW-0539">Nucleus</keyword>
<evidence type="ECO:0000256" key="1">
    <source>
        <dbReference type="ARBA" id="ARBA00001947"/>
    </source>
</evidence>
<evidence type="ECO:0000256" key="3">
    <source>
        <dbReference type="ARBA" id="ARBA00006167"/>
    </source>
</evidence>
<evidence type="ECO:0000256" key="11">
    <source>
        <dbReference type="ARBA" id="ARBA00023242"/>
    </source>
</evidence>
<dbReference type="SUPFAM" id="SSF49417">
    <property type="entry name" value="p53-like transcription factors"/>
    <property type="match status" value="1"/>
</dbReference>
<proteinExistence type="inferred from homology"/>
<feature type="domain" description="CEP-1 C-terminal SAM" evidence="14">
    <location>
        <begin position="366"/>
        <end position="446"/>
    </location>
</feature>
<dbReference type="Pfam" id="PF00870">
    <property type="entry name" value="P53"/>
    <property type="match status" value="1"/>
</dbReference>
<evidence type="ECO:0000256" key="2">
    <source>
        <dbReference type="ARBA" id="ARBA00004123"/>
    </source>
</evidence>
<evidence type="ECO:0000256" key="10">
    <source>
        <dbReference type="ARBA" id="ARBA00023163"/>
    </source>
</evidence>
<dbReference type="InterPro" id="IPR002117">
    <property type="entry name" value="p53_tumour_suppressor"/>
</dbReference>
<evidence type="ECO:0000256" key="8">
    <source>
        <dbReference type="ARBA" id="ARBA00023125"/>
    </source>
</evidence>
<keyword evidence="5" id="KW-0479">Metal-binding</keyword>
<dbReference type="OrthoDB" id="10526518at2759"/>
<protein>
    <submittedName>
        <fullName evidence="15">Uncharacterized protein</fullName>
    </submittedName>
</protein>
<name>A0A811KB84_9BILA</name>
<keyword evidence="8" id="KW-0238">DNA-binding</keyword>
<feature type="domain" description="p53 DNA-binding" evidence="13">
    <location>
        <begin position="153"/>
        <end position="317"/>
    </location>
</feature>
<evidence type="ECO:0000313" key="15">
    <source>
        <dbReference type="EMBL" id="CAD5213042.1"/>
    </source>
</evidence>
<evidence type="ECO:0000256" key="12">
    <source>
        <dbReference type="SAM" id="MobiDB-lite"/>
    </source>
</evidence>
<dbReference type="EMBL" id="CAJFDH010000002">
    <property type="protein sequence ID" value="CAD5213042.1"/>
    <property type="molecule type" value="Genomic_DNA"/>
</dbReference>
<dbReference type="Gene3D" id="2.60.40.720">
    <property type="match status" value="1"/>
</dbReference>
<keyword evidence="9" id="KW-0010">Activator</keyword>
<dbReference type="Pfam" id="PF21907">
    <property type="entry name" value="SAM_CEP-1_C"/>
    <property type="match status" value="1"/>
</dbReference>